<dbReference type="Proteomes" id="UP000254051">
    <property type="component" value="Unassembled WGS sequence"/>
</dbReference>
<accession>A0A316A0W2</accession>
<feature type="transmembrane region" description="Helical" evidence="6">
    <location>
        <begin position="170"/>
        <end position="192"/>
    </location>
</feature>
<comment type="subcellular location">
    <subcellularLocation>
        <location evidence="1">Cell membrane</location>
        <topology evidence="1">Multi-pass membrane protein</topology>
    </subcellularLocation>
</comment>
<organism evidence="7 8">
    <name type="scientific">Faecalicatena contorta</name>
    <dbReference type="NCBI Taxonomy" id="39482"/>
    <lineage>
        <taxon>Bacteria</taxon>
        <taxon>Bacillati</taxon>
        <taxon>Bacillota</taxon>
        <taxon>Clostridia</taxon>
        <taxon>Lachnospirales</taxon>
        <taxon>Lachnospiraceae</taxon>
        <taxon>Faecalicatena</taxon>
    </lineage>
</organism>
<gene>
    <name evidence="7" type="ORF">SAMN05216529_10296</name>
</gene>
<feature type="transmembrane region" description="Helical" evidence="6">
    <location>
        <begin position="302"/>
        <end position="321"/>
    </location>
</feature>
<reference evidence="8" key="1">
    <citation type="submission" date="2017-07" db="EMBL/GenBank/DDBJ databases">
        <authorList>
            <person name="Varghese N."/>
            <person name="Submissions S."/>
        </authorList>
    </citation>
    <scope>NUCLEOTIDE SEQUENCE [LARGE SCALE GENOMIC DNA]</scope>
    <source>
        <strain evidence="8">NLAE-zl-C134</strain>
    </source>
</reference>
<dbReference type="RefSeq" id="WP_109708908.1">
    <property type="nucleotide sequence ID" value="NZ_QGDS01000002.1"/>
</dbReference>
<evidence type="ECO:0000256" key="1">
    <source>
        <dbReference type="ARBA" id="ARBA00004651"/>
    </source>
</evidence>
<dbReference type="AlphaFoldDB" id="A0A316A0W2"/>
<protein>
    <submittedName>
        <fullName evidence="7">Inositol transport system permease protein</fullName>
    </submittedName>
</protein>
<keyword evidence="5 6" id="KW-0472">Membrane</keyword>
<sequence length="331" mass="34927">MSKHNKEKRFNFGEFYGRWGTLMILIIIVVLASVFVPNFVKPRNLSNILLQNGVVAMLAFGATFIIILGHTNIGYGSELAFIGCIACLLMIRLQEIMPPVLAAIITVIAAIIIGLSIGALSGYIITKFNIPAFIMTLAIMTMARGGALLITNGTPVSGMDAAFNWLGQGFIGPIPTSVAIMLVLFMIAWILLNKTVFGRHIYAVGGNENAAIASGIKSKTVIKKAFLLDGAITGIAAVVFMARQASGTPAGGLAYEFDAITAVIVGGTSIAGGSGNVSGTIIGAIIVGIINNVQNLLHVNTYWQQVIKGVVILLAIILDVVTKRAAEKARK</sequence>
<name>A0A316A0W2_9FIRM</name>
<feature type="transmembrane region" description="Helical" evidence="6">
    <location>
        <begin position="132"/>
        <end position="150"/>
    </location>
</feature>
<evidence type="ECO:0000256" key="2">
    <source>
        <dbReference type="ARBA" id="ARBA00022475"/>
    </source>
</evidence>
<evidence type="ECO:0000256" key="6">
    <source>
        <dbReference type="SAM" id="Phobius"/>
    </source>
</evidence>
<evidence type="ECO:0000313" key="7">
    <source>
        <dbReference type="EMBL" id="SUQ12881.1"/>
    </source>
</evidence>
<keyword evidence="8" id="KW-1185">Reference proteome</keyword>
<dbReference type="CDD" id="cd06579">
    <property type="entry name" value="TM_PBP1_transp_AraH_like"/>
    <property type="match status" value="1"/>
</dbReference>
<dbReference type="Pfam" id="PF02653">
    <property type="entry name" value="BPD_transp_2"/>
    <property type="match status" value="1"/>
</dbReference>
<evidence type="ECO:0000256" key="5">
    <source>
        <dbReference type="ARBA" id="ARBA00023136"/>
    </source>
</evidence>
<dbReference type="GO" id="GO:0005886">
    <property type="term" value="C:plasma membrane"/>
    <property type="evidence" value="ECO:0007669"/>
    <property type="project" value="UniProtKB-SubCell"/>
</dbReference>
<dbReference type="OrthoDB" id="9813906at2"/>
<dbReference type="GO" id="GO:0022857">
    <property type="term" value="F:transmembrane transporter activity"/>
    <property type="evidence" value="ECO:0007669"/>
    <property type="project" value="InterPro"/>
</dbReference>
<evidence type="ECO:0000256" key="4">
    <source>
        <dbReference type="ARBA" id="ARBA00022989"/>
    </source>
</evidence>
<dbReference type="PANTHER" id="PTHR32196">
    <property type="entry name" value="ABC TRANSPORTER PERMEASE PROTEIN YPHD-RELATED-RELATED"/>
    <property type="match status" value="1"/>
</dbReference>
<feature type="transmembrane region" description="Helical" evidence="6">
    <location>
        <begin position="225"/>
        <end position="242"/>
    </location>
</feature>
<feature type="transmembrane region" description="Helical" evidence="6">
    <location>
        <begin position="16"/>
        <end position="36"/>
    </location>
</feature>
<keyword evidence="2" id="KW-1003">Cell membrane</keyword>
<evidence type="ECO:0000256" key="3">
    <source>
        <dbReference type="ARBA" id="ARBA00022692"/>
    </source>
</evidence>
<proteinExistence type="predicted"/>
<feature type="transmembrane region" description="Helical" evidence="6">
    <location>
        <begin position="100"/>
        <end position="125"/>
    </location>
</feature>
<evidence type="ECO:0000313" key="8">
    <source>
        <dbReference type="Proteomes" id="UP000254051"/>
    </source>
</evidence>
<keyword evidence="3 6" id="KW-0812">Transmembrane</keyword>
<dbReference type="InterPro" id="IPR001851">
    <property type="entry name" value="ABC_transp_permease"/>
</dbReference>
<feature type="transmembrane region" description="Helical" evidence="6">
    <location>
        <begin position="48"/>
        <end position="68"/>
    </location>
</feature>
<dbReference type="EMBL" id="UHJJ01000002">
    <property type="protein sequence ID" value="SUQ12881.1"/>
    <property type="molecule type" value="Genomic_DNA"/>
</dbReference>
<keyword evidence="4 6" id="KW-1133">Transmembrane helix</keyword>